<keyword evidence="2" id="KW-1185">Reference proteome</keyword>
<evidence type="ECO:0000313" key="2">
    <source>
        <dbReference type="Proteomes" id="UP001161325"/>
    </source>
</evidence>
<protein>
    <submittedName>
        <fullName evidence="1">Uncharacterized protein</fullName>
    </submittedName>
</protein>
<dbReference type="EMBL" id="BRXS01000002">
    <property type="protein sequence ID" value="GLC24537.1"/>
    <property type="molecule type" value="Genomic_DNA"/>
</dbReference>
<reference evidence="1" key="1">
    <citation type="submission" date="2022-08" db="EMBL/GenBank/DDBJ databases">
        <title>Draft genome sequencing of Roseisolibacter agri AW1220.</title>
        <authorList>
            <person name="Tobiishi Y."/>
            <person name="Tonouchi A."/>
        </authorList>
    </citation>
    <scope>NUCLEOTIDE SEQUENCE</scope>
    <source>
        <strain evidence="1">AW1220</strain>
    </source>
</reference>
<sequence>MTTSVQDALEVRPFAPRPIVARDVLAHDGWRLKRYAITVDDAPLPWDAFDEGVATALATLPRPAIAPRRLGVGFLIAHRGRGADYLVLGWWSEENELPVRVLRRDQRPGASWRPARDGESFCVWDLQVIAFERDAWVDTVMTDDADRAPLAARVDAYLARWLSSPAHHGAA</sequence>
<evidence type="ECO:0000313" key="1">
    <source>
        <dbReference type="EMBL" id="GLC24537.1"/>
    </source>
</evidence>
<name>A0AA37V1Z9_9BACT</name>
<dbReference type="Proteomes" id="UP001161325">
    <property type="component" value="Unassembled WGS sequence"/>
</dbReference>
<comment type="caution">
    <text evidence="1">The sequence shown here is derived from an EMBL/GenBank/DDBJ whole genome shotgun (WGS) entry which is preliminary data.</text>
</comment>
<proteinExistence type="predicted"/>
<gene>
    <name evidence="1" type="ORF">rosag_10500</name>
</gene>
<accession>A0AA37V1Z9</accession>
<dbReference type="AlphaFoldDB" id="A0AA37V1Z9"/>
<organism evidence="1 2">
    <name type="scientific">Roseisolibacter agri</name>
    <dbReference type="NCBI Taxonomy" id="2014610"/>
    <lineage>
        <taxon>Bacteria</taxon>
        <taxon>Pseudomonadati</taxon>
        <taxon>Gemmatimonadota</taxon>
        <taxon>Gemmatimonadia</taxon>
        <taxon>Gemmatimonadales</taxon>
        <taxon>Gemmatimonadaceae</taxon>
        <taxon>Roseisolibacter</taxon>
    </lineage>
</organism>
<dbReference type="RefSeq" id="WP_284348985.1">
    <property type="nucleotide sequence ID" value="NZ_BRXS01000002.1"/>
</dbReference>